<dbReference type="CDD" id="cd19534">
    <property type="entry name" value="E_NRPS"/>
    <property type="match status" value="1"/>
</dbReference>
<dbReference type="GO" id="GO:0017000">
    <property type="term" value="P:antibiotic biosynthetic process"/>
    <property type="evidence" value="ECO:0007669"/>
    <property type="project" value="UniProtKB-KW"/>
</dbReference>
<dbReference type="Pfam" id="PF13193">
    <property type="entry name" value="AMP-binding_C"/>
    <property type="match status" value="1"/>
</dbReference>
<dbReference type="FunFam" id="3.30.559.10:FF:000012">
    <property type="entry name" value="Non-ribosomal peptide synthetase"/>
    <property type="match status" value="1"/>
</dbReference>
<evidence type="ECO:0000313" key="7">
    <source>
        <dbReference type="EMBL" id="GBF80263.1"/>
    </source>
</evidence>
<dbReference type="InterPro" id="IPR045851">
    <property type="entry name" value="AMP-bd_C_sf"/>
</dbReference>
<dbReference type="InterPro" id="IPR023213">
    <property type="entry name" value="CAT-like_dom_sf"/>
</dbReference>
<dbReference type="Pfam" id="PF00668">
    <property type="entry name" value="Condensation"/>
    <property type="match status" value="2"/>
</dbReference>
<dbReference type="CDD" id="cd19531">
    <property type="entry name" value="LCL_NRPS-like"/>
    <property type="match status" value="1"/>
</dbReference>
<accession>A0A401IG50</accession>
<dbReference type="Gene3D" id="3.30.559.30">
    <property type="entry name" value="Nonribosomal peptide synthetase, condensation domain"/>
    <property type="match status" value="2"/>
</dbReference>
<sequence length="1587" mass="181363">MQLVEFLAYLNSLDIQLWLEEEKLKYNAPKGVMTPEIKQEIGIRKSDILTFLKESKTSDYNDFLPIVPISRDEDIPLSFAQQRMWFFSQMDKDNPSYNEIAVIRLTGSLNINLLEKSIQEVVQRHESLRTSFTLVEDNPIQTISPALNIKLNLLNLNHSSQDTIDNIITQELQKSFDLTKLPLFRFTLIDEGSESYILVLVIHHIIIDGWSKSILFKELFILYQAYLSNEPSPLSKLTIQYADFAIWQRKWLQGDILDKQLNYWKKQLENAPPLLELPTDKPRQATPTFQGHSIFFKIDAELTEKLKFLSHKSGVTLFMTLLTALKILLFRYSNQKDILIGTPMANRNHKEIEPLIGFFVNTLVMRTSLDEDISFTELLQQVRTIVLEGYANQDAPFEQVVDALQIERSLSYNPLFQVMFALQNTPITKLEQSGLKITPISVENVHVKFDLSLILEEKETEQSPYIEGCWEYNSDLFDRERINRMIDHFQTLLNGIITNPQQKITKLPLLTEAEKKQLLVEWNQTETPYLSDKSIHQLFEEQVNKTPHAVAVVYENESLTYQELNQKANQLAHYLQRLGVTSNQLVGICLERSPLMIIGFLAILKAGGAYVPLDAKYPPKRLNYMLEDSGILVLLTQTKLTNLFNNYSGTRIDLDENWNNITQNSLDNPNNIISSKNFVYVIYTSGSTGTPKGVLIQHKSLLNLVFWHQNAFNLTEKDRATQLAGIAFDASVWEIWPYLTCGASLYIVPSDIITSPNLLKDFLSEQKITISFLPTPLAETIITDDWTNNCSLRFLLTGGDKLNHFPSSSIPFTLVNNYGPTENTVVTTSQKLTSDLLREKEPSIGRPITNNQVYILDQCQQPVPIGITGELYIGGAGLAYGYLNLPELTETRFIPHPFSRIEGEKLYKTGDLVRYRNNRQIEFVGRIDDQVKIRGFRIEIGEIESVLNLHPQVKEAIVIAKEEPSGLKRLYTYFIASDSLTIGELRCFIEEKLPQYMIPAFFIKLDAFPLTANGKIDRRALLETDIKIDEQETHIVPSTEIEKILVEIWQEVLNLKIIGIHDNFFELGGDSILAISIVAKANQAGLQIIPKLLFRHQTITQLASVVEINYVSQIRQDLVTGEVSLTPIQKWFFEQQLPEPHHFNQSILLEVPGSLNPELLKNVVLNLLKHHDALRLRFVKQEGQWQQHNSDNCNSFNFNLVDLSSLSKQEQLTKIEELAESYQRSFNLEKGLLSSVTFFQLGEKGRLLIIIHHLAMDGVSWRILLEDFTTSYQQLESGQSIKLPLKTNSFKDWSQALQNYAQTEEHKSYLDYWLNADISIISSLPVDNEADINSNIVANTKTVSFSLTKQRTHLLLQEVSQTYNTQINDILLTALVQTFVSWTGCSTLLLDLEGHGRENISDSLILSRTIGWFTSLFPVCLKVKNINSLGECIKSVKEQLRQIPNRGIDYGIGYYLNPDVTIQSRLKGYPKPEISFNYLGQFTHHQIGMGWQFSQAFSGSIHSPLGQRSHLIDINGMVIDGQLKIEWQYAENFHHQATIQQLVSNYQESLDCLINHCLSTEGDYTPSDFPDANFTQDELDDLLSQLE</sequence>
<feature type="domain" description="Carrier" evidence="6">
    <location>
        <begin position="1036"/>
        <end position="1110"/>
    </location>
</feature>
<keyword evidence="8" id="KW-1185">Reference proteome</keyword>
<dbReference type="SUPFAM" id="SSF56801">
    <property type="entry name" value="Acetyl-CoA synthetase-like"/>
    <property type="match status" value="1"/>
</dbReference>
<dbReference type="OrthoDB" id="9757538at2"/>
<gene>
    <name evidence="7" type="ORF">AsFPU1_1664</name>
</gene>
<dbReference type="InterPro" id="IPR041464">
    <property type="entry name" value="TubC_N"/>
</dbReference>
<dbReference type="EMBL" id="BDQK01000006">
    <property type="protein sequence ID" value="GBF80263.1"/>
    <property type="molecule type" value="Genomic_DNA"/>
</dbReference>
<name>A0A401IG50_APHSA</name>
<dbReference type="SUPFAM" id="SSF52777">
    <property type="entry name" value="CoA-dependent acyltransferases"/>
    <property type="match status" value="4"/>
</dbReference>
<dbReference type="GO" id="GO:0044550">
    <property type="term" value="P:secondary metabolite biosynthetic process"/>
    <property type="evidence" value="ECO:0007669"/>
    <property type="project" value="UniProtKB-ARBA"/>
</dbReference>
<dbReference type="RefSeq" id="WP_124971709.1">
    <property type="nucleotide sequence ID" value="NZ_BDQK01000006.1"/>
</dbReference>
<organism evidence="7 8">
    <name type="scientific">Aphanothece sacrum FPU1</name>
    <dbReference type="NCBI Taxonomy" id="1920663"/>
    <lineage>
        <taxon>Bacteria</taxon>
        <taxon>Bacillati</taxon>
        <taxon>Cyanobacteriota</taxon>
        <taxon>Cyanophyceae</taxon>
        <taxon>Oscillatoriophycideae</taxon>
        <taxon>Chroococcales</taxon>
        <taxon>Aphanothecaceae</taxon>
        <taxon>Aphanothece</taxon>
    </lineage>
</organism>
<dbReference type="PANTHER" id="PTHR45398">
    <property type="match status" value="1"/>
</dbReference>
<dbReference type="PANTHER" id="PTHR45398:SF1">
    <property type="entry name" value="ENZYME, PUTATIVE (JCVI)-RELATED"/>
    <property type="match status" value="1"/>
</dbReference>
<keyword evidence="5" id="KW-0045">Antibiotic biosynthesis</keyword>
<dbReference type="PROSITE" id="PS00455">
    <property type="entry name" value="AMP_BINDING"/>
    <property type="match status" value="1"/>
</dbReference>
<dbReference type="GO" id="GO:0043041">
    <property type="term" value="P:amino acid activation for nonribosomal peptide biosynthetic process"/>
    <property type="evidence" value="ECO:0007669"/>
    <property type="project" value="UniProtKB-ARBA"/>
</dbReference>
<dbReference type="FunFam" id="3.40.50.980:FF:000001">
    <property type="entry name" value="Non-ribosomal peptide synthetase"/>
    <property type="match status" value="1"/>
</dbReference>
<dbReference type="InterPro" id="IPR036736">
    <property type="entry name" value="ACP-like_sf"/>
</dbReference>
<dbReference type="SUPFAM" id="SSF47336">
    <property type="entry name" value="ACP-like"/>
    <property type="match status" value="1"/>
</dbReference>
<dbReference type="InterPro" id="IPR009081">
    <property type="entry name" value="PP-bd_ACP"/>
</dbReference>
<dbReference type="Gene3D" id="1.10.1200.10">
    <property type="entry name" value="ACP-like"/>
    <property type="match status" value="1"/>
</dbReference>
<keyword evidence="3" id="KW-0596">Phosphopantetheine</keyword>
<dbReference type="NCBIfam" id="TIGR01720">
    <property type="entry name" value="NRPS-para261"/>
    <property type="match status" value="1"/>
</dbReference>
<dbReference type="Gene3D" id="3.30.300.30">
    <property type="match status" value="1"/>
</dbReference>
<dbReference type="InterPro" id="IPR020845">
    <property type="entry name" value="AMP-binding_CS"/>
</dbReference>
<dbReference type="Gene3D" id="3.40.50.980">
    <property type="match status" value="2"/>
</dbReference>
<evidence type="ECO:0000256" key="4">
    <source>
        <dbReference type="ARBA" id="ARBA00022553"/>
    </source>
</evidence>
<dbReference type="FunFam" id="3.40.50.12780:FF:000012">
    <property type="entry name" value="Non-ribosomal peptide synthetase"/>
    <property type="match status" value="1"/>
</dbReference>
<dbReference type="CDD" id="cd05930">
    <property type="entry name" value="A_NRPS"/>
    <property type="match status" value="1"/>
</dbReference>
<dbReference type="GO" id="GO:0003824">
    <property type="term" value="F:catalytic activity"/>
    <property type="evidence" value="ECO:0007669"/>
    <property type="project" value="InterPro"/>
</dbReference>
<dbReference type="Gene3D" id="2.30.38.10">
    <property type="entry name" value="Luciferase, Domain 3"/>
    <property type="match status" value="1"/>
</dbReference>
<dbReference type="FunFam" id="2.30.38.10:FF:000001">
    <property type="entry name" value="Non-ribosomal peptide synthetase PvdI"/>
    <property type="match status" value="1"/>
</dbReference>
<dbReference type="FunFam" id="3.30.300.30:FF:000010">
    <property type="entry name" value="Enterobactin synthetase component F"/>
    <property type="match status" value="1"/>
</dbReference>
<dbReference type="Gene3D" id="3.30.559.10">
    <property type="entry name" value="Chloramphenicol acetyltransferase-like domain"/>
    <property type="match status" value="2"/>
</dbReference>
<dbReference type="InterPro" id="IPR044894">
    <property type="entry name" value="TubC_N_sf"/>
</dbReference>
<dbReference type="InterPro" id="IPR001242">
    <property type="entry name" value="Condensation_dom"/>
</dbReference>
<dbReference type="Proteomes" id="UP000287247">
    <property type="component" value="Unassembled WGS sequence"/>
</dbReference>
<comment type="cofactor">
    <cofactor evidence="1">
        <name>pantetheine 4'-phosphate</name>
        <dbReference type="ChEBI" id="CHEBI:47942"/>
    </cofactor>
</comment>
<evidence type="ECO:0000256" key="5">
    <source>
        <dbReference type="ARBA" id="ARBA00023194"/>
    </source>
</evidence>
<dbReference type="Pfam" id="PF18563">
    <property type="entry name" value="TubC_N"/>
    <property type="match status" value="1"/>
</dbReference>
<dbReference type="NCBIfam" id="TIGR01733">
    <property type="entry name" value="AA-adenyl-dom"/>
    <property type="match status" value="1"/>
</dbReference>
<dbReference type="InterPro" id="IPR025110">
    <property type="entry name" value="AMP-bd_C"/>
</dbReference>
<dbReference type="Pfam" id="PF00501">
    <property type="entry name" value="AMP-binding"/>
    <property type="match status" value="1"/>
</dbReference>
<evidence type="ECO:0000256" key="1">
    <source>
        <dbReference type="ARBA" id="ARBA00001957"/>
    </source>
</evidence>
<dbReference type="FunFam" id="1.10.1200.10:FF:000005">
    <property type="entry name" value="Nonribosomal peptide synthetase 1"/>
    <property type="match status" value="1"/>
</dbReference>
<dbReference type="Gene3D" id="1.10.10.1830">
    <property type="entry name" value="Non-ribosomal peptide synthase, adenylation domain"/>
    <property type="match status" value="1"/>
</dbReference>
<reference evidence="8" key="1">
    <citation type="submission" date="2017-05" db="EMBL/GenBank/DDBJ databases">
        <title>Physiological properties and genetic analysis related to exopolysaccharide production of fresh-water unicellular cyanobacterium Aphanothece sacrum, Suizenji Nori, that has been cultured as a food source in Japan.</title>
        <authorList>
            <person name="Kanesaki Y."/>
            <person name="Yoshikawa S."/>
            <person name="Ohki K."/>
        </authorList>
    </citation>
    <scope>NUCLEOTIDE SEQUENCE [LARGE SCALE GENOMIC DNA]</scope>
    <source>
        <strain evidence="8">FPU1</strain>
    </source>
</reference>
<evidence type="ECO:0000256" key="3">
    <source>
        <dbReference type="ARBA" id="ARBA00022450"/>
    </source>
</evidence>
<comment type="similarity">
    <text evidence="2">Belongs to the ATP-dependent AMP-binding enzyme family.</text>
</comment>
<proteinExistence type="inferred from homology"/>
<protein>
    <submittedName>
        <fullName evidence="7">Leucine racemase</fullName>
    </submittedName>
</protein>
<dbReference type="InterPro" id="IPR010071">
    <property type="entry name" value="AA_adenyl_dom"/>
</dbReference>
<dbReference type="InterPro" id="IPR010060">
    <property type="entry name" value="NRPS_synth"/>
</dbReference>
<dbReference type="Pfam" id="PF00550">
    <property type="entry name" value="PP-binding"/>
    <property type="match status" value="1"/>
</dbReference>
<dbReference type="PROSITE" id="PS50075">
    <property type="entry name" value="CARRIER"/>
    <property type="match status" value="1"/>
</dbReference>
<evidence type="ECO:0000259" key="6">
    <source>
        <dbReference type="PROSITE" id="PS50075"/>
    </source>
</evidence>
<keyword evidence="4" id="KW-0597">Phosphoprotein</keyword>
<evidence type="ECO:0000256" key="2">
    <source>
        <dbReference type="ARBA" id="ARBA00006432"/>
    </source>
</evidence>
<dbReference type="GO" id="GO:0008610">
    <property type="term" value="P:lipid biosynthetic process"/>
    <property type="evidence" value="ECO:0007669"/>
    <property type="project" value="UniProtKB-ARBA"/>
</dbReference>
<comment type="caution">
    <text evidence="7">The sequence shown here is derived from an EMBL/GenBank/DDBJ whole genome shotgun (WGS) entry which is preliminary data.</text>
</comment>
<evidence type="ECO:0000313" key="8">
    <source>
        <dbReference type="Proteomes" id="UP000287247"/>
    </source>
</evidence>
<dbReference type="InterPro" id="IPR000873">
    <property type="entry name" value="AMP-dep_synth/lig_dom"/>
</dbReference>